<dbReference type="STRING" id="1122204.SAMN05421781_2841"/>
<dbReference type="Proteomes" id="UP000199488">
    <property type="component" value="Unassembled WGS sequence"/>
</dbReference>
<dbReference type="AlphaFoldDB" id="A0A1H2XQA3"/>
<feature type="transmembrane region" description="Helical" evidence="1">
    <location>
        <begin position="6"/>
        <end position="28"/>
    </location>
</feature>
<evidence type="ECO:0000313" key="2">
    <source>
        <dbReference type="EMBL" id="SDW94459.1"/>
    </source>
</evidence>
<keyword evidence="1" id="KW-1133">Transmembrane helix</keyword>
<keyword evidence="1" id="KW-0812">Transmembrane</keyword>
<keyword evidence="3" id="KW-1185">Reference proteome</keyword>
<evidence type="ECO:0000313" key="3">
    <source>
        <dbReference type="Proteomes" id="UP000199488"/>
    </source>
</evidence>
<organism evidence="2 3">
    <name type="scientific">Marinococcus luteus</name>
    <dbReference type="NCBI Taxonomy" id="1122204"/>
    <lineage>
        <taxon>Bacteria</taxon>
        <taxon>Bacillati</taxon>
        <taxon>Bacillota</taxon>
        <taxon>Bacilli</taxon>
        <taxon>Bacillales</taxon>
        <taxon>Bacillaceae</taxon>
        <taxon>Marinococcus</taxon>
    </lineage>
</organism>
<keyword evidence="1" id="KW-0472">Membrane</keyword>
<name>A0A1H2XQA3_9BACI</name>
<dbReference type="EMBL" id="FNNC01000007">
    <property type="protein sequence ID" value="SDW94459.1"/>
    <property type="molecule type" value="Genomic_DNA"/>
</dbReference>
<reference evidence="2 3" key="1">
    <citation type="submission" date="2016-10" db="EMBL/GenBank/DDBJ databases">
        <authorList>
            <person name="de Groot N.N."/>
        </authorList>
    </citation>
    <scope>NUCLEOTIDE SEQUENCE [LARGE SCALE GENOMIC DNA]</scope>
    <source>
        <strain evidence="2 3">DSM 23126</strain>
    </source>
</reference>
<accession>A0A1H2XQA3</accession>
<protein>
    <submittedName>
        <fullName evidence="2">Uncharacterized protein</fullName>
    </submittedName>
</protein>
<evidence type="ECO:0000256" key="1">
    <source>
        <dbReference type="SAM" id="Phobius"/>
    </source>
</evidence>
<proteinExistence type="predicted"/>
<gene>
    <name evidence="2" type="ORF">SAMN05421781_2841</name>
</gene>
<sequence>MEGITLFTWLLILIPMPLTVVLAAISYVKSKKETT</sequence>